<comment type="caution">
    <text evidence="3">The sequence shown here is derived from an EMBL/GenBank/DDBJ whole genome shotgun (WGS) entry which is preliminary data.</text>
</comment>
<dbReference type="PANTHER" id="PTHR10668">
    <property type="entry name" value="PHYTOENE DEHYDROGENASE"/>
    <property type="match status" value="1"/>
</dbReference>
<evidence type="ECO:0000256" key="2">
    <source>
        <dbReference type="SAM" id="Phobius"/>
    </source>
</evidence>
<feature type="transmembrane region" description="Helical" evidence="2">
    <location>
        <begin position="92"/>
        <end position="110"/>
    </location>
</feature>
<dbReference type="SUPFAM" id="SSF51905">
    <property type="entry name" value="FAD/NAD(P)-binding domain"/>
    <property type="match status" value="1"/>
</dbReference>
<dbReference type="AlphaFoldDB" id="A0A8X8VWR5"/>
<dbReference type="Proteomes" id="UP000298416">
    <property type="component" value="Unassembled WGS sequence"/>
</dbReference>
<gene>
    <name evidence="3" type="ORF">SASPL_156396</name>
</gene>
<evidence type="ECO:0000313" key="3">
    <source>
        <dbReference type="EMBL" id="KAG6383835.1"/>
    </source>
</evidence>
<keyword evidence="2" id="KW-0812">Transmembrane</keyword>
<reference evidence="3" key="1">
    <citation type="submission" date="2018-01" db="EMBL/GenBank/DDBJ databases">
        <authorList>
            <person name="Mao J.F."/>
        </authorList>
    </citation>
    <scope>NUCLEOTIDE SEQUENCE</scope>
    <source>
        <strain evidence="3">Huo1</strain>
        <tissue evidence="3">Leaf</tissue>
    </source>
</reference>
<dbReference type="InterPro" id="IPR036188">
    <property type="entry name" value="FAD/NAD-bd_sf"/>
</dbReference>
<keyword evidence="2" id="KW-0472">Membrane</keyword>
<protein>
    <submittedName>
        <fullName evidence="3">Uncharacterized protein</fullName>
    </submittedName>
</protein>
<dbReference type="EMBL" id="PNBA02000375">
    <property type="protein sequence ID" value="KAG6383835.1"/>
    <property type="molecule type" value="Genomic_DNA"/>
</dbReference>
<organism evidence="3">
    <name type="scientific">Salvia splendens</name>
    <name type="common">Scarlet sage</name>
    <dbReference type="NCBI Taxonomy" id="180675"/>
    <lineage>
        <taxon>Eukaryota</taxon>
        <taxon>Viridiplantae</taxon>
        <taxon>Streptophyta</taxon>
        <taxon>Embryophyta</taxon>
        <taxon>Tracheophyta</taxon>
        <taxon>Spermatophyta</taxon>
        <taxon>Magnoliopsida</taxon>
        <taxon>eudicotyledons</taxon>
        <taxon>Gunneridae</taxon>
        <taxon>Pentapetalae</taxon>
        <taxon>asterids</taxon>
        <taxon>lamiids</taxon>
        <taxon>Lamiales</taxon>
        <taxon>Lamiaceae</taxon>
        <taxon>Nepetoideae</taxon>
        <taxon>Mentheae</taxon>
        <taxon>Salviinae</taxon>
        <taxon>Salvia</taxon>
        <taxon>Salvia subgen. Calosphace</taxon>
        <taxon>core Calosphace</taxon>
    </lineage>
</organism>
<reference evidence="3" key="2">
    <citation type="submission" date="2020-08" db="EMBL/GenBank/DDBJ databases">
        <title>Plant Genome Project.</title>
        <authorList>
            <person name="Zhang R.-G."/>
        </authorList>
    </citation>
    <scope>NUCLEOTIDE SEQUENCE</scope>
    <source>
        <strain evidence="3">Huo1</strain>
        <tissue evidence="3">Leaf</tissue>
    </source>
</reference>
<accession>A0A8X8VWR5</accession>
<keyword evidence="4" id="KW-1185">Reference proteome</keyword>
<name>A0A8X8VWR5_SALSN</name>
<sequence>MWPRHHTTSISAQALINQKWDALVIGAGHNGLTAAAYLARSLSAATSLRNSFLASSFLAAVVEEDGRYLLLGPDKTLNHSQISKFSKRDAEAYPPVYYISFSFFLFIFYYRI</sequence>
<evidence type="ECO:0000313" key="4">
    <source>
        <dbReference type="Proteomes" id="UP000298416"/>
    </source>
</evidence>
<evidence type="ECO:0000256" key="1">
    <source>
        <dbReference type="ARBA" id="ARBA00006046"/>
    </source>
</evidence>
<dbReference type="PANTHER" id="PTHR10668:SF103">
    <property type="entry name" value="PYRIDINE NUCLEOTIDE-DISULFIDE OXIDOREDUCTASE DOMAIN-CONTAINING PROTEIN 2"/>
    <property type="match status" value="1"/>
</dbReference>
<keyword evidence="2" id="KW-1133">Transmembrane helix</keyword>
<proteinExistence type="inferred from homology"/>
<comment type="similarity">
    <text evidence="1">Belongs to the carotenoid/retinoid oxidoreductase family.</text>
</comment>